<proteinExistence type="predicted"/>
<evidence type="ECO:0000313" key="2">
    <source>
        <dbReference type="EMBL" id="GGI96212.1"/>
    </source>
</evidence>
<feature type="compositionally biased region" description="Acidic residues" evidence="1">
    <location>
        <begin position="1"/>
        <end position="32"/>
    </location>
</feature>
<dbReference type="AlphaFoldDB" id="A0A830ECA7"/>
<dbReference type="Proteomes" id="UP000653099">
    <property type="component" value="Unassembled WGS sequence"/>
</dbReference>
<reference evidence="2" key="1">
    <citation type="journal article" date="2014" name="Int. J. Syst. Evol. Microbiol.">
        <title>Complete genome sequence of Corynebacterium casei LMG S-19264T (=DSM 44701T), isolated from a smear-ripened cheese.</title>
        <authorList>
            <consortium name="US DOE Joint Genome Institute (JGI-PGF)"/>
            <person name="Walter F."/>
            <person name="Albersmeier A."/>
            <person name="Kalinowski J."/>
            <person name="Ruckert C."/>
        </authorList>
    </citation>
    <scope>NUCLEOTIDE SEQUENCE</scope>
    <source>
        <strain evidence="2">JCM 14359</strain>
    </source>
</reference>
<feature type="region of interest" description="Disordered" evidence="1">
    <location>
        <begin position="1"/>
        <end position="42"/>
    </location>
</feature>
<accession>A0A830ECA7</accession>
<gene>
    <name evidence="2" type="ORF">GCM10008995_02890</name>
</gene>
<organism evidence="2 3">
    <name type="scientific">Halobellus salinus</name>
    <dbReference type="NCBI Taxonomy" id="931585"/>
    <lineage>
        <taxon>Archaea</taxon>
        <taxon>Methanobacteriati</taxon>
        <taxon>Methanobacteriota</taxon>
        <taxon>Stenosarchaea group</taxon>
        <taxon>Halobacteria</taxon>
        <taxon>Halobacteriales</taxon>
        <taxon>Haloferacaceae</taxon>
        <taxon>Halobellus</taxon>
    </lineage>
</organism>
<comment type="caution">
    <text evidence="2">The sequence shown here is derived from an EMBL/GenBank/DDBJ whole genome shotgun (WGS) entry which is preliminary data.</text>
</comment>
<keyword evidence="3" id="KW-1185">Reference proteome</keyword>
<evidence type="ECO:0000313" key="3">
    <source>
        <dbReference type="Proteomes" id="UP000653099"/>
    </source>
</evidence>
<protein>
    <submittedName>
        <fullName evidence="2">Uncharacterized protein</fullName>
    </submittedName>
</protein>
<dbReference type="RefSeq" id="WP_188785601.1">
    <property type="nucleotide sequence ID" value="NZ_BMOC01000001.1"/>
</dbReference>
<sequence length="60" mass="6271">MDADPNDDSEAEESAADDAADAEPESDDAESDEFAHLDSLSDGAGCAEVWEHLSETRDGG</sequence>
<reference evidence="2" key="2">
    <citation type="submission" date="2020-09" db="EMBL/GenBank/DDBJ databases">
        <authorList>
            <person name="Sun Q."/>
            <person name="Ohkuma M."/>
        </authorList>
    </citation>
    <scope>NUCLEOTIDE SEQUENCE</scope>
    <source>
        <strain evidence="2">JCM 14359</strain>
    </source>
</reference>
<name>A0A830ECA7_9EURY</name>
<dbReference type="EMBL" id="BMOC01000001">
    <property type="protein sequence ID" value="GGI96212.1"/>
    <property type="molecule type" value="Genomic_DNA"/>
</dbReference>
<evidence type="ECO:0000256" key="1">
    <source>
        <dbReference type="SAM" id="MobiDB-lite"/>
    </source>
</evidence>